<dbReference type="GO" id="GO:0016301">
    <property type="term" value="F:kinase activity"/>
    <property type="evidence" value="ECO:0007669"/>
    <property type="project" value="UniProtKB-KW"/>
</dbReference>
<accession>A0ABZ2WN67</accession>
<dbReference type="InterPro" id="IPR000719">
    <property type="entry name" value="Prot_kinase_dom"/>
</dbReference>
<keyword evidence="5 11" id="KW-0418">Kinase</keyword>
<evidence type="ECO:0000256" key="9">
    <source>
        <dbReference type="PROSITE-ProRule" id="PRU10141"/>
    </source>
</evidence>
<keyword evidence="2" id="KW-0723">Serine/threonine-protein kinase</keyword>
<evidence type="ECO:0000256" key="3">
    <source>
        <dbReference type="ARBA" id="ARBA00022679"/>
    </source>
</evidence>
<dbReference type="EC" id="2.7.11.1" evidence="1"/>
<dbReference type="SUPFAM" id="SSF56112">
    <property type="entry name" value="Protein kinase-like (PK-like)"/>
    <property type="match status" value="1"/>
</dbReference>
<dbReference type="InterPro" id="IPR050236">
    <property type="entry name" value="Ser_Thr_kinase_AGC"/>
</dbReference>
<evidence type="ECO:0000313" key="12">
    <source>
        <dbReference type="Proteomes" id="UP001489902"/>
    </source>
</evidence>
<proteinExistence type="predicted"/>
<dbReference type="Pfam" id="PF00069">
    <property type="entry name" value="Pkinase"/>
    <property type="match status" value="1"/>
</dbReference>
<keyword evidence="3" id="KW-0808">Transferase</keyword>
<name>A0ABZ2WN67_9HYPO</name>
<dbReference type="InterPro" id="IPR011009">
    <property type="entry name" value="Kinase-like_dom_sf"/>
</dbReference>
<dbReference type="EMBL" id="CP151261">
    <property type="protein sequence ID" value="WZH42169.1"/>
    <property type="molecule type" value="Genomic_DNA"/>
</dbReference>
<keyword evidence="12" id="KW-1185">Reference proteome</keyword>
<organism evidence="11 12">
    <name type="scientific">Fusarium acuminatum</name>
    <dbReference type="NCBI Taxonomy" id="5515"/>
    <lineage>
        <taxon>Eukaryota</taxon>
        <taxon>Fungi</taxon>
        <taxon>Dikarya</taxon>
        <taxon>Ascomycota</taxon>
        <taxon>Pezizomycotina</taxon>
        <taxon>Sordariomycetes</taxon>
        <taxon>Hypocreomycetidae</taxon>
        <taxon>Hypocreales</taxon>
        <taxon>Nectriaceae</taxon>
        <taxon>Fusarium</taxon>
        <taxon>Fusarium tricinctum species complex</taxon>
    </lineage>
</organism>
<sequence>MGNGQGKPVDLNGEGTVSLKHFRLLRVVGRGSFGKVRLVKRKDTNLYFALKYIRKDNGMPSTCTHICPTCPPESCPTSYADRHAITAAAVRSESVQNIIRERRMLEYLNHPFICNLRYSFQDIEYIYLVFDFMTGGDLRFHISRKTFTEEAIKFWIAELGCALRYIHSQNIIHRDIKPDNILLDGHVHLTDFNVAKDVVAGKTLTSKSGTLAYLAPEVYTGKGYDVRADWWSLGVLFYECIYNKRPFYGDSEGSLRSQILAANPQYPATHPPVSLACLHAVGSALDPNRNTRMGSTWDSFANDEFFKVFDFDLLEQQRIEPIFVPCSHKTNFDGAYEAEELLFETSPLEARARRPKPRERQKEGVTEKEIREDELHRIIETDFRPVPRVAQSFNDKVQAYPDNALQAISSHGTSPMLASCSRYQNNFRNQLTPLSRGKPVISTTGGAHVTLGGRGSCSELARQDATLSMDAKNAAEYKNESSGGMFGFLKSKERWSNGLKPRERGVLGKKGARAVIG</sequence>
<comment type="catalytic activity">
    <reaction evidence="7">
        <text>L-threonyl-[protein] + ATP = O-phospho-L-threonyl-[protein] + ADP + H(+)</text>
        <dbReference type="Rhea" id="RHEA:46608"/>
        <dbReference type="Rhea" id="RHEA-COMP:11060"/>
        <dbReference type="Rhea" id="RHEA-COMP:11605"/>
        <dbReference type="ChEBI" id="CHEBI:15378"/>
        <dbReference type="ChEBI" id="CHEBI:30013"/>
        <dbReference type="ChEBI" id="CHEBI:30616"/>
        <dbReference type="ChEBI" id="CHEBI:61977"/>
        <dbReference type="ChEBI" id="CHEBI:456216"/>
        <dbReference type="EC" id="2.7.11.1"/>
    </reaction>
</comment>
<dbReference type="PANTHER" id="PTHR24356">
    <property type="entry name" value="SERINE/THREONINE-PROTEIN KINASE"/>
    <property type="match status" value="1"/>
</dbReference>
<dbReference type="PROSITE" id="PS00108">
    <property type="entry name" value="PROTEIN_KINASE_ST"/>
    <property type="match status" value="1"/>
</dbReference>
<dbReference type="Gene3D" id="1.10.510.10">
    <property type="entry name" value="Transferase(Phosphotransferase) domain 1"/>
    <property type="match status" value="1"/>
</dbReference>
<evidence type="ECO:0000256" key="2">
    <source>
        <dbReference type="ARBA" id="ARBA00022527"/>
    </source>
</evidence>
<evidence type="ECO:0000256" key="7">
    <source>
        <dbReference type="ARBA" id="ARBA00047899"/>
    </source>
</evidence>
<dbReference type="Gene3D" id="3.30.200.20">
    <property type="entry name" value="Phosphorylase Kinase, domain 1"/>
    <property type="match status" value="2"/>
</dbReference>
<keyword evidence="6 9" id="KW-0067">ATP-binding</keyword>
<reference evidence="11 12" key="1">
    <citation type="submission" date="2024-04" db="EMBL/GenBank/DDBJ databases">
        <title>Complete genome sequence of Fusarium acuminatum.</title>
        <authorList>
            <person name="Lan B."/>
        </authorList>
    </citation>
    <scope>NUCLEOTIDE SEQUENCE [LARGE SCALE GENOMIC DNA]</scope>
    <source>
        <strain evidence="11">1A</strain>
    </source>
</reference>
<evidence type="ECO:0000256" key="6">
    <source>
        <dbReference type="ARBA" id="ARBA00022840"/>
    </source>
</evidence>
<dbReference type="PROSITE" id="PS00107">
    <property type="entry name" value="PROTEIN_KINASE_ATP"/>
    <property type="match status" value="1"/>
</dbReference>
<gene>
    <name evidence="11" type="ORF">QYS62_003159</name>
</gene>
<evidence type="ECO:0000256" key="8">
    <source>
        <dbReference type="ARBA" id="ARBA00048679"/>
    </source>
</evidence>
<dbReference type="InterPro" id="IPR008271">
    <property type="entry name" value="Ser/Thr_kinase_AS"/>
</dbReference>
<feature type="domain" description="Protein kinase" evidence="10">
    <location>
        <begin position="22"/>
        <end position="306"/>
    </location>
</feature>
<protein>
    <recommendedName>
        <fullName evidence="1">non-specific serine/threonine protein kinase</fullName>
        <ecNumber evidence="1">2.7.11.1</ecNumber>
    </recommendedName>
</protein>
<evidence type="ECO:0000313" key="11">
    <source>
        <dbReference type="EMBL" id="WZH42169.1"/>
    </source>
</evidence>
<evidence type="ECO:0000256" key="1">
    <source>
        <dbReference type="ARBA" id="ARBA00012513"/>
    </source>
</evidence>
<evidence type="ECO:0000256" key="5">
    <source>
        <dbReference type="ARBA" id="ARBA00022777"/>
    </source>
</evidence>
<dbReference type="InterPro" id="IPR017441">
    <property type="entry name" value="Protein_kinase_ATP_BS"/>
</dbReference>
<feature type="binding site" evidence="9">
    <location>
        <position position="55"/>
    </location>
    <ligand>
        <name>ATP</name>
        <dbReference type="ChEBI" id="CHEBI:30616"/>
    </ligand>
</feature>
<dbReference type="SMART" id="SM00220">
    <property type="entry name" value="S_TKc"/>
    <property type="match status" value="1"/>
</dbReference>
<dbReference type="PANTHER" id="PTHR24356:SF422">
    <property type="entry name" value="PROTEIN KINASE DOMAIN-CONTAINING PROTEIN"/>
    <property type="match status" value="1"/>
</dbReference>
<comment type="catalytic activity">
    <reaction evidence="8">
        <text>L-seryl-[protein] + ATP = O-phospho-L-seryl-[protein] + ADP + H(+)</text>
        <dbReference type="Rhea" id="RHEA:17989"/>
        <dbReference type="Rhea" id="RHEA-COMP:9863"/>
        <dbReference type="Rhea" id="RHEA-COMP:11604"/>
        <dbReference type="ChEBI" id="CHEBI:15378"/>
        <dbReference type="ChEBI" id="CHEBI:29999"/>
        <dbReference type="ChEBI" id="CHEBI:30616"/>
        <dbReference type="ChEBI" id="CHEBI:83421"/>
        <dbReference type="ChEBI" id="CHEBI:456216"/>
        <dbReference type="EC" id="2.7.11.1"/>
    </reaction>
</comment>
<evidence type="ECO:0000259" key="10">
    <source>
        <dbReference type="PROSITE" id="PS50011"/>
    </source>
</evidence>
<keyword evidence="4 9" id="KW-0547">Nucleotide-binding</keyword>
<dbReference type="PROSITE" id="PS50011">
    <property type="entry name" value="PROTEIN_KINASE_DOM"/>
    <property type="match status" value="1"/>
</dbReference>
<evidence type="ECO:0000256" key="4">
    <source>
        <dbReference type="ARBA" id="ARBA00022741"/>
    </source>
</evidence>
<dbReference type="Proteomes" id="UP001489902">
    <property type="component" value="Chromosome 2"/>
</dbReference>